<sequence length="105" mass="12653">MASDDYFRQQQPRRLNEITRDNAKNSDAMCGKVMRDRVKKKRRLNTSPNPIHKGQMLYSNVLCWFRRALRDAKMFLQCLKGQMLYSNVLCWFRRTLRDAKMFLQC</sequence>
<feature type="non-terminal residue" evidence="1">
    <location>
        <position position="105"/>
    </location>
</feature>
<dbReference type="Proteomes" id="UP000291084">
    <property type="component" value="Chromosome 10"/>
</dbReference>
<proteinExistence type="predicted"/>
<accession>A0A0S3T0F8</accession>
<reference evidence="1 2" key="1">
    <citation type="journal article" date="2015" name="Sci. Rep.">
        <title>The power of single molecule real-time sequencing technology in the de novo assembly of a eukaryotic genome.</title>
        <authorList>
            <person name="Sakai H."/>
            <person name="Naito K."/>
            <person name="Ogiso-Tanaka E."/>
            <person name="Takahashi Y."/>
            <person name="Iseki K."/>
            <person name="Muto C."/>
            <person name="Satou K."/>
            <person name="Teruya K."/>
            <person name="Shiroma A."/>
            <person name="Shimoji M."/>
            <person name="Hirano T."/>
            <person name="Itoh T."/>
            <person name="Kaga A."/>
            <person name="Tomooka N."/>
        </authorList>
    </citation>
    <scope>NUCLEOTIDE SEQUENCE [LARGE SCALE GENOMIC DNA]</scope>
    <source>
        <strain evidence="2">cv. Shumari</strain>
    </source>
</reference>
<dbReference type="AlphaFoldDB" id="A0A0S3T0F8"/>
<evidence type="ECO:0000313" key="2">
    <source>
        <dbReference type="Proteomes" id="UP000291084"/>
    </source>
</evidence>
<organism evidence="1 2">
    <name type="scientific">Vigna angularis var. angularis</name>
    <dbReference type="NCBI Taxonomy" id="157739"/>
    <lineage>
        <taxon>Eukaryota</taxon>
        <taxon>Viridiplantae</taxon>
        <taxon>Streptophyta</taxon>
        <taxon>Embryophyta</taxon>
        <taxon>Tracheophyta</taxon>
        <taxon>Spermatophyta</taxon>
        <taxon>Magnoliopsida</taxon>
        <taxon>eudicotyledons</taxon>
        <taxon>Gunneridae</taxon>
        <taxon>Pentapetalae</taxon>
        <taxon>rosids</taxon>
        <taxon>fabids</taxon>
        <taxon>Fabales</taxon>
        <taxon>Fabaceae</taxon>
        <taxon>Papilionoideae</taxon>
        <taxon>50 kb inversion clade</taxon>
        <taxon>NPAAA clade</taxon>
        <taxon>indigoferoid/millettioid clade</taxon>
        <taxon>Phaseoleae</taxon>
        <taxon>Vigna</taxon>
    </lineage>
</organism>
<dbReference type="EMBL" id="AP015043">
    <property type="protein sequence ID" value="BAT98694.1"/>
    <property type="molecule type" value="Genomic_DNA"/>
</dbReference>
<keyword evidence="2" id="KW-1185">Reference proteome</keyword>
<evidence type="ECO:0000313" key="1">
    <source>
        <dbReference type="EMBL" id="BAT98694.1"/>
    </source>
</evidence>
<name>A0A0S3T0F8_PHAAN</name>
<protein>
    <submittedName>
        <fullName evidence="1">Uncharacterized protein</fullName>
    </submittedName>
</protein>
<gene>
    <name evidence="1" type="primary">Vigan.10G001400</name>
    <name evidence="1" type="ORF">VIGAN_10001400</name>
</gene>